<feature type="region of interest" description="Disordered" evidence="1">
    <location>
        <begin position="67"/>
        <end position="113"/>
    </location>
</feature>
<sequence length="374" mass="40235">MSERQLWVRACVGSVVVHALFALGASLLPDGSRAGGATQQDELFTPGAVIPIEISAPVASLAVDEPASLPRTESEELPARAPEEQPPSDSPTPDAGTKAPPEPSEANPSESQAPGLALAGLRDNATASATVGSVGPDVDPSALGGSRVIYEQGVQNPGVGGGTVQGPSAPQKTGNDFTFVREGNKRVYRDPSGRFVATLRSDGRVDFRNKGAKASWTQIGLSDPGTLLSKASGEDPYARLKARLLRATFDMRLGMAQKFQLKQLDKRVARLEKDLGKLWADERRDYAKKRELLFQRWDECDEPDDLEAVDLPGFAEADTSTLDEARQKAATKARKTILKFIRKNAPKGSPQAYTPGEIADMNARRESKQPFKPY</sequence>
<reference evidence="3 4" key="1">
    <citation type="submission" date="2007-06" db="EMBL/GenBank/DDBJ databases">
        <authorList>
            <person name="Shimkets L."/>
            <person name="Ferriera S."/>
            <person name="Johnson J."/>
            <person name="Kravitz S."/>
            <person name="Beeson K."/>
            <person name="Sutton G."/>
            <person name="Rogers Y.-H."/>
            <person name="Friedman R."/>
            <person name="Frazier M."/>
            <person name="Venter J.C."/>
        </authorList>
    </citation>
    <scope>NUCLEOTIDE SEQUENCE [LARGE SCALE GENOMIC DNA]</scope>
    <source>
        <strain evidence="3 4">SIR-1</strain>
    </source>
</reference>
<feature type="compositionally biased region" description="Polar residues" evidence="1">
    <location>
        <begin position="165"/>
        <end position="176"/>
    </location>
</feature>
<name>A6G5K4_9BACT</name>
<organism evidence="3 4">
    <name type="scientific">Plesiocystis pacifica SIR-1</name>
    <dbReference type="NCBI Taxonomy" id="391625"/>
    <lineage>
        <taxon>Bacteria</taxon>
        <taxon>Pseudomonadati</taxon>
        <taxon>Myxococcota</taxon>
        <taxon>Polyangia</taxon>
        <taxon>Nannocystales</taxon>
        <taxon>Nannocystaceae</taxon>
        <taxon>Plesiocystis</taxon>
    </lineage>
</organism>
<dbReference type="RefSeq" id="WP_006972003.1">
    <property type="nucleotide sequence ID" value="NZ_ABCS01000026.1"/>
</dbReference>
<comment type="caution">
    <text evidence="3">The sequence shown here is derived from an EMBL/GenBank/DDBJ whole genome shotgun (WGS) entry which is preliminary data.</text>
</comment>
<evidence type="ECO:0000256" key="1">
    <source>
        <dbReference type="SAM" id="MobiDB-lite"/>
    </source>
</evidence>
<keyword evidence="2" id="KW-1133">Transmembrane helix</keyword>
<feature type="compositionally biased region" description="Basic and acidic residues" evidence="1">
    <location>
        <begin position="72"/>
        <end position="83"/>
    </location>
</feature>
<feature type="transmembrane region" description="Helical" evidence="2">
    <location>
        <begin position="6"/>
        <end position="28"/>
    </location>
</feature>
<proteinExistence type="predicted"/>
<keyword evidence="2" id="KW-0812">Transmembrane</keyword>
<evidence type="ECO:0000256" key="2">
    <source>
        <dbReference type="SAM" id="Phobius"/>
    </source>
</evidence>
<dbReference type="AlphaFoldDB" id="A6G5K4"/>
<feature type="compositionally biased region" description="Low complexity" evidence="1">
    <location>
        <begin position="104"/>
        <end position="113"/>
    </location>
</feature>
<keyword evidence="4" id="KW-1185">Reference proteome</keyword>
<dbReference type="Proteomes" id="UP000005801">
    <property type="component" value="Unassembled WGS sequence"/>
</dbReference>
<evidence type="ECO:0000313" key="3">
    <source>
        <dbReference type="EMBL" id="EDM78785.1"/>
    </source>
</evidence>
<dbReference type="EMBL" id="ABCS01000026">
    <property type="protein sequence ID" value="EDM78785.1"/>
    <property type="molecule type" value="Genomic_DNA"/>
</dbReference>
<gene>
    <name evidence="3" type="ORF">PPSIR1_32342</name>
</gene>
<protein>
    <submittedName>
        <fullName evidence="3">Uncharacterized protein</fullName>
    </submittedName>
</protein>
<accession>A6G5K4</accession>
<feature type="compositionally biased region" description="Basic and acidic residues" evidence="1">
    <location>
        <begin position="362"/>
        <end position="374"/>
    </location>
</feature>
<feature type="region of interest" description="Disordered" evidence="1">
    <location>
        <begin position="346"/>
        <end position="374"/>
    </location>
</feature>
<dbReference type="OrthoDB" id="5499097at2"/>
<evidence type="ECO:0000313" key="4">
    <source>
        <dbReference type="Proteomes" id="UP000005801"/>
    </source>
</evidence>
<keyword evidence="2" id="KW-0472">Membrane</keyword>
<feature type="region of interest" description="Disordered" evidence="1">
    <location>
        <begin position="152"/>
        <end position="176"/>
    </location>
</feature>